<dbReference type="InterPro" id="IPR011047">
    <property type="entry name" value="Quinoprotein_ADH-like_sf"/>
</dbReference>
<evidence type="ECO:0000256" key="7">
    <source>
        <dbReference type="PROSITE-ProRule" id="PRU00290"/>
    </source>
</evidence>
<evidence type="ECO:0000256" key="9">
    <source>
        <dbReference type="SAM" id="MobiDB-lite"/>
    </source>
</evidence>
<dbReference type="InterPro" id="IPR017905">
    <property type="entry name" value="ERV/ALR_sulphydryl_oxidase"/>
</dbReference>
<keyword evidence="3 8" id="KW-0274">FAD</keyword>
<feature type="domain" description="ERV/ALR sulfhydryl oxidase" evidence="11">
    <location>
        <begin position="36"/>
        <end position="138"/>
    </location>
</feature>
<dbReference type="InterPro" id="IPR042855">
    <property type="entry name" value="V_SNARE_CC"/>
</dbReference>
<name>A0A1Y5I3R0_OSTTA</name>
<keyword evidence="7" id="KW-0175">Coiled coil</keyword>
<evidence type="ECO:0000256" key="1">
    <source>
        <dbReference type="ARBA" id="ARBA00001974"/>
    </source>
</evidence>
<reference evidence="12" key="1">
    <citation type="submission" date="2017-04" db="EMBL/GenBank/DDBJ databases">
        <title>Population genomics of picophytoplankton unveils novel chromosome hypervariability.</title>
        <authorList>
            <consortium name="DOE Joint Genome Institute"/>
            <person name="Blanc-Mathieu R."/>
            <person name="Krasovec M."/>
            <person name="Hebrard M."/>
            <person name="Yau S."/>
            <person name="Desgranges E."/>
            <person name="Martin J."/>
            <person name="Schackwitz W."/>
            <person name="Kuo A."/>
            <person name="Salin G."/>
            <person name="Donnadieu C."/>
            <person name="Desdevises Y."/>
            <person name="Sanchez-Ferandin S."/>
            <person name="Moreau H."/>
            <person name="Rivals E."/>
            <person name="Grigoriev I.V."/>
            <person name="Grimsley N."/>
            <person name="Eyre-Walker A."/>
            <person name="Piganeau G."/>
        </authorList>
    </citation>
    <scope>NUCLEOTIDE SEQUENCE [LARGE SCALE GENOMIC DNA]</scope>
    <source>
        <strain evidence="12">RCC 1115</strain>
    </source>
</reference>
<keyword evidence="4 8" id="KW-0560">Oxidoreductase</keyword>
<evidence type="ECO:0000256" key="3">
    <source>
        <dbReference type="ARBA" id="ARBA00022827"/>
    </source>
</evidence>
<dbReference type="InterPro" id="IPR001680">
    <property type="entry name" value="WD40_rpt"/>
</dbReference>
<accession>A0A1Y5I3R0</accession>
<evidence type="ECO:0000313" key="12">
    <source>
        <dbReference type="EMBL" id="OUS44146.1"/>
    </source>
</evidence>
<dbReference type="InterPro" id="IPR036774">
    <property type="entry name" value="ERV/ALR_sulphydryl_oxid_sf"/>
</dbReference>
<gene>
    <name evidence="12" type="ORF">BE221DRAFT_161078</name>
</gene>
<dbReference type="EC" id="1.8.3.2" evidence="8"/>
<dbReference type="GO" id="GO:0005739">
    <property type="term" value="C:mitochondrion"/>
    <property type="evidence" value="ECO:0007669"/>
    <property type="project" value="TreeGrafter"/>
</dbReference>
<evidence type="ECO:0000256" key="4">
    <source>
        <dbReference type="ARBA" id="ARBA00023002"/>
    </source>
</evidence>
<dbReference type="InterPro" id="IPR039799">
    <property type="entry name" value="ALR/ERV"/>
</dbReference>
<dbReference type="PROSITE" id="PS50082">
    <property type="entry name" value="WD_REPEATS_2"/>
    <property type="match status" value="1"/>
</dbReference>
<dbReference type="PROSITE" id="PS51324">
    <property type="entry name" value="ERV_ALR"/>
    <property type="match status" value="1"/>
</dbReference>
<dbReference type="Proteomes" id="UP000195557">
    <property type="component" value="Unassembled WGS sequence"/>
</dbReference>
<dbReference type="Gene3D" id="2.130.10.10">
    <property type="entry name" value="YVTN repeat-like/Quinoprotein amine dehydrogenase"/>
    <property type="match status" value="1"/>
</dbReference>
<protein>
    <recommendedName>
        <fullName evidence="8">Sulfhydryl oxidase</fullName>
        <ecNumber evidence="8">1.8.3.2</ecNumber>
    </recommendedName>
</protein>
<dbReference type="CDD" id="cd15873">
    <property type="entry name" value="R-SNARE_STXBP5_6"/>
    <property type="match status" value="1"/>
</dbReference>
<dbReference type="eggNOG" id="KOG1983">
    <property type="taxonomic scope" value="Eukaryota"/>
</dbReference>
<dbReference type="GO" id="GO:0050660">
    <property type="term" value="F:flavin adenine dinucleotide binding"/>
    <property type="evidence" value="ECO:0007669"/>
    <property type="project" value="TreeGrafter"/>
</dbReference>
<feature type="repeat" description="WD" evidence="6">
    <location>
        <begin position="318"/>
        <end position="344"/>
    </location>
</feature>
<evidence type="ECO:0000256" key="6">
    <source>
        <dbReference type="PROSITE-ProRule" id="PRU00221"/>
    </source>
</evidence>
<dbReference type="SUPFAM" id="SSF69000">
    <property type="entry name" value="FAD-dependent thiol oxidase"/>
    <property type="match status" value="1"/>
</dbReference>
<evidence type="ECO:0000256" key="5">
    <source>
        <dbReference type="ARBA" id="ARBA00023157"/>
    </source>
</evidence>
<keyword evidence="5" id="KW-1015">Disulfide bond</keyword>
<dbReference type="AlphaFoldDB" id="A0A1Y5I3R0"/>
<proteinExistence type="predicted"/>
<sequence length="1187" mass="127385">MPDPADAACDDPACGRRGEMFASMRRALGAAHTASCPPDVDELGRATWTLVHAVAARYPDAPTATQKIQARRFFDALGDLYPCERCRVDFRADIDAHPPALASRAALSRWACERHNEVNRKLGKPEMSCALKDLDERWRKATTHARAGRSMGECVRASYVQGATRFYRCGDDGSMTVWDAREARELASGTLRSSDGVAPSCASEAIRGTNFYLTGMGDGSMLVHAVGVDGSGRTTVAQRRGYKVSASSARGIDADDSASAPVVAVRMRPGRDECARVLIAWSDRSMALWHLHEKRSTARTAAADDSDDSALTCAEWLDENFIITGHSDGVVRVWRIRSDEIVVTQRIRPHSTVDAAYKGALMPIRALRTFVGDEDDVNRDVGTWVLCVGGEGEACPDPVICLRATRAGGDFRIENVGAVALPWFGPVLDAAPIPFRGVIESVCVLSEGSQLHLHDVRYGVANGDLARPREVNVCRPALSTACGPAVCVAARDIEQAFMANALRGGLLVENNDIDASYGWTGSKWPINGGQNGDVANAPRGRIVVGAYGRDGSGVCVYLDRGGRLVSGGRISISDDPASRLYLDAGGALLVIGRKSGSVEIYALREFPSSDNDARVRERTYVRDLGRSEMESEADEREFLAESARDFADIDSTAACVTSVYTLIGVYKSPTHAGKSISCVRTNASATLLAIGDSAGGVSLLNIQRGSVVWTEPSVEEDARAAPTVVVDFDFGLPLPDVPEENVLVVLDAASSVRFHALSNGSRIGKTMHPKNPSEALAISLLQIDGTPSDVVPPGAVRPGAKTWFAPPRNFTYSFLAAEFSVDDDDEDIVPSTDEEADGAQPIVTPSMTMIVVTVAKDAMRAYHAVGCSRGERSALRKVRLDEEPLNGAFVVRDDDDQDEFAHAFGHGRTKCPFVVALTTTGRILAFNLPSLRLQESAFGPSSLVSNASAFGGSRGGSMVVVGDDGLSLTRFETFSGPFPAHGTMIDIDVERAAEAARAARRAMEENDPELAVGTSPKRDALPVTPTQKSKTLTMSEALRQRAKKAMEKFEQFTTSPLVERPTPRETVHTTTDLALLFAETRIEEPSTSVPASASGKRDVAERKARDELFSTSVTPTRATSAAAIREKYGRNTASAAASAAADARDAAAERGEKLASIQDKSAALEADAANFADLAREIRKRSERRWL</sequence>
<keyword evidence="2 8" id="KW-0285">Flavoprotein</keyword>
<comment type="cofactor">
    <cofactor evidence="1 8">
        <name>FAD</name>
        <dbReference type="ChEBI" id="CHEBI:57692"/>
    </cofactor>
</comment>
<comment type="catalytic activity">
    <reaction evidence="8">
        <text>2 R'C(R)SH + O2 = R'C(R)S-S(R)CR' + H2O2</text>
        <dbReference type="Rhea" id="RHEA:17357"/>
        <dbReference type="ChEBI" id="CHEBI:15379"/>
        <dbReference type="ChEBI" id="CHEBI:16240"/>
        <dbReference type="ChEBI" id="CHEBI:16520"/>
        <dbReference type="ChEBI" id="CHEBI:17412"/>
        <dbReference type="EC" id="1.8.3.2"/>
    </reaction>
</comment>
<feature type="region of interest" description="Disordered" evidence="9">
    <location>
        <begin position="1003"/>
        <end position="1029"/>
    </location>
</feature>
<evidence type="ECO:0000259" key="11">
    <source>
        <dbReference type="PROSITE" id="PS51324"/>
    </source>
</evidence>
<dbReference type="GO" id="GO:0016971">
    <property type="term" value="F:flavin-dependent sulfhydryl oxidase activity"/>
    <property type="evidence" value="ECO:0007669"/>
    <property type="project" value="InterPro"/>
</dbReference>
<dbReference type="PANTHER" id="PTHR12645">
    <property type="entry name" value="ALR/ERV"/>
    <property type="match status" value="1"/>
</dbReference>
<dbReference type="SUPFAM" id="SSF50998">
    <property type="entry name" value="Quinoprotein alcohol dehydrogenase-like"/>
    <property type="match status" value="1"/>
</dbReference>
<evidence type="ECO:0000259" key="10">
    <source>
        <dbReference type="PROSITE" id="PS50892"/>
    </source>
</evidence>
<dbReference type="Pfam" id="PF04777">
    <property type="entry name" value="Evr1_Alr"/>
    <property type="match status" value="1"/>
</dbReference>
<evidence type="ECO:0000256" key="8">
    <source>
        <dbReference type="RuleBase" id="RU371123"/>
    </source>
</evidence>
<evidence type="ECO:0000256" key="2">
    <source>
        <dbReference type="ARBA" id="ARBA00022630"/>
    </source>
</evidence>
<dbReference type="PANTHER" id="PTHR12645:SF0">
    <property type="entry name" value="FAD-LINKED SULFHYDRYL OXIDASE ALR"/>
    <property type="match status" value="1"/>
</dbReference>
<dbReference type="PROSITE" id="PS50892">
    <property type="entry name" value="V_SNARE"/>
    <property type="match status" value="1"/>
</dbReference>
<dbReference type="SUPFAM" id="SSF58038">
    <property type="entry name" value="SNARE fusion complex"/>
    <property type="match status" value="1"/>
</dbReference>
<dbReference type="Gene3D" id="1.20.120.310">
    <property type="entry name" value="ERV/ALR sulfhydryl oxidase domain"/>
    <property type="match status" value="1"/>
</dbReference>
<dbReference type="InterPro" id="IPR015943">
    <property type="entry name" value="WD40/YVTN_repeat-like_dom_sf"/>
</dbReference>
<organism evidence="12">
    <name type="scientific">Ostreococcus tauri</name>
    <name type="common">Marine green alga</name>
    <dbReference type="NCBI Taxonomy" id="70448"/>
    <lineage>
        <taxon>Eukaryota</taxon>
        <taxon>Viridiplantae</taxon>
        <taxon>Chlorophyta</taxon>
        <taxon>Mamiellophyceae</taxon>
        <taxon>Mamiellales</taxon>
        <taxon>Bathycoccaceae</taxon>
        <taxon>Ostreococcus</taxon>
    </lineage>
</organism>
<keyword evidence="6" id="KW-0853">WD repeat</keyword>
<dbReference type="Gene3D" id="1.20.5.110">
    <property type="match status" value="1"/>
</dbReference>
<feature type="domain" description="V-SNARE coiled-coil homology" evidence="10">
    <location>
        <begin position="1125"/>
        <end position="1185"/>
    </location>
</feature>
<dbReference type="EMBL" id="KZ155826">
    <property type="protein sequence ID" value="OUS44146.1"/>
    <property type="molecule type" value="Genomic_DNA"/>
</dbReference>